<keyword evidence="2 6" id="KW-0547">Nucleotide-binding</keyword>
<reference evidence="8" key="1">
    <citation type="journal article" date="2023" name="Mol. Phylogenet. Evol.">
        <title>Genome-scale phylogeny and comparative genomics of the fungal order Sordariales.</title>
        <authorList>
            <person name="Hensen N."/>
            <person name="Bonometti L."/>
            <person name="Westerberg I."/>
            <person name="Brannstrom I.O."/>
            <person name="Guillou S."/>
            <person name="Cros-Aarteil S."/>
            <person name="Calhoun S."/>
            <person name="Haridas S."/>
            <person name="Kuo A."/>
            <person name="Mondo S."/>
            <person name="Pangilinan J."/>
            <person name="Riley R."/>
            <person name="LaButti K."/>
            <person name="Andreopoulos B."/>
            <person name="Lipzen A."/>
            <person name="Chen C."/>
            <person name="Yan M."/>
            <person name="Daum C."/>
            <person name="Ng V."/>
            <person name="Clum A."/>
            <person name="Steindorff A."/>
            <person name="Ohm R.A."/>
            <person name="Martin F."/>
            <person name="Silar P."/>
            <person name="Natvig D.O."/>
            <person name="Lalanne C."/>
            <person name="Gautier V."/>
            <person name="Ament-Velasquez S.L."/>
            <person name="Kruys A."/>
            <person name="Hutchinson M.I."/>
            <person name="Powell A.J."/>
            <person name="Barry K."/>
            <person name="Miller A.N."/>
            <person name="Grigoriev I.V."/>
            <person name="Debuchy R."/>
            <person name="Gladieux P."/>
            <person name="Hiltunen Thoren M."/>
            <person name="Johannesson H."/>
        </authorList>
    </citation>
    <scope>NUCLEOTIDE SEQUENCE</scope>
    <source>
        <strain evidence="8">CBS 333.67</strain>
    </source>
</reference>
<reference evidence="8" key="2">
    <citation type="submission" date="2023-06" db="EMBL/GenBank/DDBJ databases">
        <authorList>
            <consortium name="Lawrence Berkeley National Laboratory"/>
            <person name="Mondo S.J."/>
            <person name="Hensen N."/>
            <person name="Bonometti L."/>
            <person name="Westerberg I."/>
            <person name="Brannstrom I.O."/>
            <person name="Guillou S."/>
            <person name="Cros-Aarteil S."/>
            <person name="Calhoun S."/>
            <person name="Haridas S."/>
            <person name="Kuo A."/>
            <person name="Pangilinan J."/>
            <person name="Riley R."/>
            <person name="Labutti K."/>
            <person name="Andreopoulos B."/>
            <person name="Lipzen A."/>
            <person name="Chen C."/>
            <person name="Yanf M."/>
            <person name="Daum C."/>
            <person name="Ng V."/>
            <person name="Clum A."/>
            <person name="Steindorff A."/>
            <person name="Ohm R."/>
            <person name="Martin F."/>
            <person name="Silar P."/>
            <person name="Natvig D."/>
            <person name="Lalanne C."/>
            <person name="Gautier V."/>
            <person name="Ament-Velasquez S.L."/>
            <person name="Kruys A."/>
            <person name="Hutchinson M.I."/>
            <person name="Powell A.J."/>
            <person name="Barry K."/>
            <person name="Miller A.N."/>
            <person name="Grigoriev I.V."/>
            <person name="Debuchy R."/>
            <person name="Gladieux P."/>
            <person name="Thoren M.H."/>
            <person name="Johannesson H."/>
        </authorList>
    </citation>
    <scope>NUCLEOTIDE SEQUENCE</scope>
    <source>
        <strain evidence="8">CBS 333.67</strain>
    </source>
</reference>
<evidence type="ECO:0000313" key="8">
    <source>
        <dbReference type="EMBL" id="KAK3308770.1"/>
    </source>
</evidence>
<evidence type="ECO:0000256" key="5">
    <source>
        <dbReference type="ARBA" id="ARBA00023146"/>
    </source>
</evidence>
<comment type="caution">
    <text evidence="8">The sequence shown here is derived from an EMBL/GenBank/DDBJ whole genome shotgun (WGS) entry which is preliminary data.</text>
</comment>
<dbReference type="SUPFAM" id="SSF52374">
    <property type="entry name" value="Nucleotidylyl transferase"/>
    <property type="match status" value="1"/>
</dbReference>
<name>A0AAJ0GZT0_9PEZI</name>
<dbReference type="EMBL" id="JAUDZG010000002">
    <property type="protein sequence ID" value="KAK3308770.1"/>
    <property type="molecule type" value="Genomic_DNA"/>
</dbReference>
<dbReference type="AlphaFoldDB" id="A0AAJ0GZT0"/>
<dbReference type="GeneID" id="87880414"/>
<comment type="similarity">
    <text evidence="6">Belongs to the class-I aminoacyl-tRNA synthetase family.</text>
</comment>
<dbReference type="GO" id="GO:0006424">
    <property type="term" value="P:glutamyl-tRNA aminoacylation"/>
    <property type="evidence" value="ECO:0007669"/>
    <property type="project" value="TreeGrafter"/>
</dbReference>
<gene>
    <name evidence="8" type="ORF">B0T15DRAFT_118155</name>
</gene>
<evidence type="ECO:0000256" key="3">
    <source>
        <dbReference type="ARBA" id="ARBA00022840"/>
    </source>
</evidence>
<dbReference type="GO" id="GO:0005524">
    <property type="term" value="F:ATP binding"/>
    <property type="evidence" value="ECO:0007669"/>
    <property type="project" value="UniProtKB-KW"/>
</dbReference>
<dbReference type="PRINTS" id="PR00987">
    <property type="entry name" value="TRNASYNTHGLU"/>
</dbReference>
<dbReference type="PANTHER" id="PTHR43097:SF5">
    <property type="entry name" value="GLUTAMATE--TRNA LIGASE"/>
    <property type="match status" value="1"/>
</dbReference>
<keyword evidence="1 6" id="KW-0436">Ligase</keyword>
<proteinExistence type="inferred from homology"/>
<dbReference type="InterPro" id="IPR050132">
    <property type="entry name" value="Gln/Glu-tRNA_Ligase"/>
</dbReference>
<keyword evidence="4 6" id="KW-0648">Protein biosynthesis</keyword>
<evidence type="ECO:0000313" key="9">
    <source>
        <dbReference type="Proteomes" id="UP001273166"/>
    </source>
</evidence>
<dbReference type="InterPro" id="IPR001412">
    <property type="entry name" value="aa-tRNA-synth_I_CS"/>
</dbReference>
<protein>
    <recommendedName>
        <fullName evidence="7">Glutamyl/glutaminyl-tRNA synthetase class Ib catalytic domain-containing protein</fullName>
    </recommendedName>
</protein>
<dbReference type="Gene3D" id="1.20.1050.10">
    <property type="match status" value="1"/>
</dbReference>
<evidence type="ECO:0000256" key="4">
    <source>
        <dbReference type="ARBA" id="ARBA00022917"/>
    </source>
</evidence>
<evidence type="ECO:0000259" key="7">
    <source>
        <dbReference type="Pfam" id="PF00749"/>
    </source>
</evidence>
<evidence type="ECO:0000256" key="1">
    <source>
        <dbReference type="ARBA" id="ARBA00022598"/>
    </source>
</evidence>
<dbReference type="PANTHER" id="PTHR43097">
    <property type="entry name" value="GLUTAMINE-TRNA LIGASE"/>
    <property type="match status" value="1"/>
</dbReference>
<dbReference type="PROSITE" id="PS00178">
    <property type="entry name" value="AA_TRNA_LIGASE_I"/>
    <property type="match status" value="1"/>
</dbReference>
<dbReference type="SUPFAM" id="SSF47616">
    <property type="entry name" value="GST C-terminal domain-like"/>
    <property type="match status" value="1"/>
</dbReference>
<dbReference type="InterPro" id="IPR036282">
    <property type="entry name" value="Glutathione-S-Trfase_C_sf"/>
</dbReference>
<organism evidence="8 9">
    <name type="scientific">Chaetomium strumarium</name>
    <dbReference type="NCBI Taxonomy" id="1170767"/>
    <lineage>
        <taxon>Eukaryota</taxon>
        <taxon>Fungi</taxon>
        <taxon>Dikarya</taxon>
        <taxon>Ascomycota</taxon>
        <taxon>Pezizomycotina</taxon>
        <taxon>Sordariomycetes</taxon>
        <taxon>Sordariomycetidae</taxon>
        <taxon>Sordariales</taxon>
        <taxon>Chaetomiaceae</taxon>
        <taxon>Chaetomium</taxon>
    </lineage>
</organism>
<sequence length="149" mass="16430">MASSKVMDWAPSLSAPDFKAVEAVLLELERYLTLRTYLQGYQLSTADKDIWTALRTNKVANGIVRKGSLTNVARWSSFIEASHPEIQGEIKAAQTKEKEKRAAASRAGGNYNIGLKNTENGIVTRFPPEPSGYLHIGHAKAAFLNDYFA</sequence>
<accession>A0AAJ0GZT0</accession>
<evidence type="ECO:0000256" key="6">
    <source>
        <dbReference type="RuleBase" id="RU363037"/>
    </source>
</evidence>
<feature type="domain" description="Glutamyl/glutaminyl-tRNA synthetase class Ib catalytic" evidence="7">
    <location>
        <begin position="122"/>
        <end position="149"/>
    </location>
</feature>
<dbReference type="Pfam" id="PF00749">
    <property type="entry name" value="tRNA-synt_1c"/>
    <property type="match status" value="1"/>
</dbReference>
<dbReference type="InterPro" id="IPR000924">
    <property type="entry name" value="Glu/Gln-tRNA-synth"/>
</dbReference>
<keyword evidence="3 6" id="KW-0067">ATP-binding</keyword>
<keyword evidence="5 6" id="KW-0030">Aminoacyl-tRNA synthetase</keyword>
<dbReference type="RefSeq" id="XP_062724550.1">
    <property type="nucleotide sequence ID" value="XM_062861585.1"/>
</dbReference>
<dbReference type="GO" id="GO:0017102">
    <property type="term" value="C:methionyl glutamyl tRNA synthetase complex"/>
    <property type="evidence" value="ECO:0007669"/>
    <property type="project" value="TreeGrafter"/>
</dbReference>
<dbReference type="GO" id="GO:0004818">
    <property type="term" value="F:glutamate-tRNA ligase activity"/>
    <property type="evidence" value="ECO:0007669"/>
    <property type="project" value="TreeGrafter"/>
</dbReference>
<dbReference type="GO" id="GO:0005829">
    <property type="term" value="C:cytosol"/>
    <property type="evidence" value="ECO:0007669"/>
    <property type="project" value="TreeGrafter"/>
</dbReference>
<evidence type="ECO:0000256" key="2">
    <source>
        <dbReference type="ARBA" id="ARBA00022741"/>
    </source>
</evidence>
<dbReference type="Gene3D" id="3.40.50.620">
    <property type="entry name" value="HUPs"/>
    <property type="match status" value="1"/>
</dbReference>
<dbReference type="InterPro" id="IPR020058">
    <property type="entry name" value="Glu/Gln-tRNA-synth_Ib_cat-dom"/>
</dbReference>
<dbReference type="Proteomes" id="UP001273166">
    <property type="component" value="Unassembled WGS sequence"/>
</dbReference>
<dbReference type="InterPro" id="IPR014729">
    <property type="entry name" value="Rossmann-like_a/b/a_fold"/>
</dbReference>
<keyword evidence="9" id="KW-1185">Reference proteome</keyword>